<dbReference type="EMBL" id="MLFT02000007">
    <property type="protein sequence ID" value="PHT42585.1"/>
    <property type="molecule type" value="Genomic_DNA"/>
</dbReference>
<dbReference type="Proteomes" id="UP000224567">
    <property type="component" value="Unassembled WGS sequence"/>
</dbReference>
<feature type="region of interest" description="Disordered" evidence="1">
    <location>
        <begin position="52"/>
        <end position="84"/>
    </location>
</feature>
<feature type="compositionally biased region" description="Basic and acidic residues" evidence="1">
    <location>
        <begin position="52"/>
        <end position="65"/>
    </location>
</feature>
<evidence type="ECO:0000256" key="1">
    <source>
        <dbReference type="SAM" id="MobiDB-lite"/>
    </source>
</evidence>
<protein>
    <submittedName>
        <fullName evidence="2">Uncharacterized protein</fullName>
    </submittedName>
</protein>
<proteinExistence type="predicted"/>
<sequence>MYRPLPIIWLEPLGRLCRINNHSCTEYGRIPRYGHLGSPSEGDSHIILDRAGEESTGDEWKRESTRCGSTSGDSWNNWSKKSPSEHLMGGVKHIRQGPREIPLLHSSGRSKVSLEIQQVVSRPGTHALTLSLYTPMGQKVAGEGEGYWARSISSEFPIQI</sequence>
<accession>A0A2G2WBF4</accession>
<organism evidence="2 3">
    <name type="scientific">Capsicum baccatum</name>
    <name type="common">Peruvian pepper</name>
    <dbReference type="NCBI Taxonomy" id="33114"/>
    <lineage>
        <taxon>Eukaryota</taxon>
        <taxon>Viridiplantae</taxon>
        <taxon>Streptophyta</taxon>
        <taxon>Embryophyta</taxon>
        <taxon>Tracheophyta</taxon>
        <taxon>Spermatophyta</taxon>
        <taxon>Magnoliopsida</taxon>
        <taxon>eudicotyledons</taxon>
        <taxon>Gunneridae</taxon>
        <taxon>Pentapetalae</taxon>
        <taxon>asterids</taxon>
        <taxon>lamiids</taxon>
        <taxon>Solanales</taxon>
        <taxon>Solanaceae</taxon>
        <taxon>Solanoideae</taxon>
        <taxon>Capsiceae</taxon>
        <taxon>Capsicum</taxon>
    </lineage>
</organism>
<dbReference type="OrthoDB" id="1327695at2759"/>
<comment type="caution">
    <text evidence="2">The sequence shown here is derived from an EMBL/GenBank/DDBJ whole genome shotgun (WGS) entry which is preliminary data.</text>
</comment>
<name>A0A2G2WBF4_CAPBA</name>
<reference evidence="2 3" key="1">
    <citation type="journal article" date="2017" name="Genome Biol.">
        <title>New reference genome sequences of hot pepper reveal the massive evolution of plant disease-resistance genes by retroduplication.</title>
        <authorList>
            <person name="Kim S."/>
            <person name="Park J."/>
            <person name="Yeom S.I."/>
            <person name="Kim Y.M."/>
            <person name="Seo E."/>
            <person name="Kim K.T."/>
            <person name="Kim M.S."/>
            <person name="Lee J.M."/>
            <person name="Cheong K."/>
            <person name="Shin H.S."/>
            <person name="Kim S.B."/>
            <person name="Han K."/>
            <person name="Lee J."/>
            <person name="Park M."/>
            <person name="Lee H.A."/>
            <person name="Lee H.Y."/>
            <person name="Lee Y."/>
            <person name="Oh S."/>
            <person name="Lee J.H."/>
            <person name="Choi E."/>
            <person name="Choi E."/>
            <person name="Lee S.E."/>
            <person name="Jeon J."/>
            <person name="Kim H."/>
            <person name="Choi G."/>
            <person name="Song H."/>
            <person name="Lee J."/>
            <person name="Lee S.C."/>
            <person name="Kwon J.K."/>
            <person name="Lee H.Y."/>
            <person name="Koo N."/>
            <person name="Hong Y."/>
            <person name="Kim R.W."/>
            <person name="Kang W.H."/>
            <person name="Huh J.H."/>
            <person name="Kang B.C."/>
            <person name="Yang T.J."/>
            <person name="Lee Y.H."/>
            <person name="Bennetzen J.L."/>
            <person name="Choi D."/>
        </authorList>
    </citation>
    <scope>NUCLEOTIDE SEQUENCE [LARGE SCALE GENOMIC DNA]</scope>
    <source>
        <strain evidence="3">cv. PBC81</strain>
    </source>
</reference>
<gene>
    <name evidence="2" type="ORF">CQW23_16610</name>
</gene>
<dbReference type="AlphaFoldDB" id="A0A2G2WBF4"/>
<evidence type="ECO:0000313" key="3">
    <source>
        <dbReference type="Proteomes" id="UP000224567"/>
    </source>
</evidence>
<evidence type="ECO:0000313" key="2">
    <source>
        <dbReference type="EMBL" id="PHT42585.1"/>
    </source>
</evidence>
<dbReference type="STRING" id="33114.A0A2G2WBF4"/>
<keyword evidence="3" id="KW-1185">Reference proteome</keyword>
<reference evidence="3" key="2">
    <citation type="journal article" date="2017" name="J. Anim. Genet.">
        <title>Multiple reference genome sequences of hot pepper reveal the massive evolution of plant disease resistance genes by retroduplication.</title>
        <authorList>
            <person name="Kim S."/>
            <person name="Park J."/>
            <person name="Yeom S.-I."/>
            <person name="Kim Y.-M."/>
            <person name="Seo E."/>
            <person name="Kim K.-T."/>
            <person name="Kim M.-S."/>
            <person name="Lee J.M."/>
            <person name="Cheong K."/>
            <person name="Shin H.-S."/>
            <person name="Kim S.-B."/>
            <person name="Han K."/>
            <person name="Lee J."/>
            <person name="Park M."/>
            <person name="Lee H.-A."/>
            <person name="Lee H.-Y."/>
            <person name="Lee Y."/>
            <person name="Oh S."/>
            <person name="Lee J.H."/>
            <person name="Choi E."/>
            <person name="Choi E."/>
            <person name="Lee S.E."/>
            <person name="Jeon J."/>
            <person name="Kim H."/>
            <person name="Choi G."/>
            <person name="Song H."/>
            <person name="Lee J."/>
            <person name="Lee S.-C."/>
            <person name="Kwon J.-K."/>
            <person name="Lee H.-Y."/>
            <person name="Koo N."/>
            <person name="Hong Y."/>
            <person name="Kim R.W."/>
            <person name="Kang W.-H."/>
            <person name="Huh J.H."/>
            <person name="Kang B.-C."/>
            <person name="Yang T.-J."/>
            <person name="Lee Y.-H."/>
            <person name="Bennetzen J.L."/>
            <person name="Choi D."/>
        </authorList>
    </citation>
    <scope>NUCLEOTIDE SEQUENCE [LARGE SCALE GENOMIC DNA]</scope>
    <source>
        <strain evidence="3">cv. PBC81</strain>
    </source>
</reference>
<feature type="compositionally biased region" description="Polar residues" evidence="1">
    <location>
        <begin position="66"/>
        <end position="81"/>
    </location>
</feature>